<gene>
    <name evidence="1" type="ORF">SFRICE_031108</name>
</gene>
<sequence>MRCANWTAEHHKRIVRHKRPPWDLAETVPCLLSTNLYKAGKLADGSPDGKQSPPPMDTLNTRGVTKIKINPHINPRSELTKYGAGTSFRQLATIQRKDGNFGTGSNCKHIAHAYKPLKEPQIAHRDTLPAVTHMLFTRFRVTFGRYLT</sequence>
<name>A0A2H1VJZ2_SPOFR</name>
<protein>
    <submittedName>
        <fullName evidence="1">SFRICE_031108</fullName>
    </submittedName>
</protein>
<proteinExistence type="predicted"/>
<evidence type="ECO:0000313" key="1">
    <source>
        <dbReference type="EMBL" id="SOQ40564.1"/>
    </source>
</evidence>
<organism evidence="1">
    <name type="scientific">Spodoptera frugiperda</name>
    <name type="common">Fall armyworm</name>
    <dbReference type="NCBI Taxonomy" id="7108"/>
    <lineage>
        <taxon>Eukaryota</taxon>
        <taxon>Metazoa</taxon>
        <taxon>Ecdysozoa</taxon>
        <taxon>Arthropoda</taxon>
        <taxon>Hexapoda</taxon>
        <taxon>Insecta</taxon>
        <taxon>Pterygota</taxon>
        <taxon>Neoptera</taxon>
        <taxon>Endopterygota</taxon>
        <taxon>Lepidoptera</taxon>
        <taxon>Glossata</taxon>
        <taxon>Ditrysia</taxon>
        <taxon>Noctuoidea</taxon>
        <taxon>Noctuidae</taxon>
        <taxon>Amphipyrinae</taxon>
        <taxon>Spodoptera</taxon>
    </lineage>
</organism>
<accession>A0A2H1VJZ2</accession>
<reference evidence="1" key="1">
    <citation type="submission" date="2016-07" db="EMBL/GenBank/DDBJ databases">
        <authorList>
            <person name="Bretaudeau A."/>
        </authorList>
    </citation>
    <scope>NUCLEOTIDE SEQUENCE</scope>
    <source>
        <strain evidence="1">Rice</strain>
        <tissue evidence="1">Whole body</tissue>
    </source>
</reference>
<dbReference type="AlphaFoldDB" id="A0A2H1VJZ2"/>
<dbReference type="EMBL" id="ODYU01002713">
    <property type="protein sequence ID" value="SOQ40564.1"/>
    <property type="molecule type" value="Genomic_DNA"/>
</dbReference>